<proteinExistence type="predicted"/>
<dbReference type="InterPro" id="IPR013022">
    <property type="entry name" value="Xyl_isomerase-like_TIM-brl"/>
</dbReference>
<dbReference type="InterPro" id="IPR036237">
    <property type="entry name" value="Xyl_isomerase-like_sf"/>
</dbReference>
<dbReference type="EMBL" id="JBBPCC010000003">
    <property type="protein sequence ID" value="MEK8127632.1"/>
    <property type="molecule type" value="Genomic_DNA"/>
</dbReference>
<feature type="domain" description="Xylose isomerase-like TIM barrel" evidence="1">
    <location>
        <begin position="51"/>
        <end position="243"/>
    </location>
</feature>
<accession>A0ABU9DHI5</accession>
<evidence type="ECO:0000313" key="3">
    <source>
        <dbReference type="Proteomes" id="UP001469365"/>
    </source>
</evidence>
<dbReference type="Pfam" id="PF01261">
    <property type="entry name" value="AP_endonuc_2"/>
    <property type="match status" value="1"/>
</dbReference>
<organism evidence="2 3">
    <name type="scientific">Paenibacillus filicis</name>
    <dbReference type="NCBI Taxonomy" id="669464"/>
    <lineage>
        <taxon>Bacteria</taxon>
        <taxon>Bacillati</taxon>
        <taxon>Bacillota</taxon>
        <taxon>Bacilli</taxon>
        <taxon>Bacillales</taxon>
        <taxon>Paenibacillaceae</taxon>
        <taxon>Paenibacillus</taxon>
    </lineage>
</organism>
<name>A0ABU9DHI5_9BACL</name>
<protein>
    <submittedName>
        <fullName evidence="2">TIM barrel protein</fullName>
    </submittedName>
</protein>
<gene>
    <name evidence="2" type="ORF">WMW72_06845</name>
</gene>
<keyword evidence="3" id="KW-1185">Reference proteome</keyword>
<evidence type="ECO:0000313" key="2">
    <source>
        <dbReference type="EMBL" id="MEK8127632.1"/>
    </source>
</evidence>
<sequence>MKISIGGYSFCNTMKEGKMDTFGYLESSKYRYNLSTVDLWNGTFPGVMEDIFKVPDEAYIHKLRQALDEKDMTVVNIAVDGAHLWDADPDRRKMLYDNAVAYLGYSAILGAKTVRIDTGDKTSEPATEEQVEYVIKHFHELSVRAADLGLIVGPENHMGSSKSPHYLKKVAEGVNHPNFGILLHMGRWSEDEEIGDSLVAPWVYHTHFDGRTAGTEQGEQLVRTLLDAGYDGYWGIEYNAPGNQYLEMEWAIASVKRTLAKVQTNNQ</sequence>
<reference evidence="2 3" key="1">
    <citation type="submission" date="2024-04" db="EMBL/GenBank/DDBJ databases">
        <title>draft genome sequnece of Paenibacillus filicis.</title>
        <authorList>
            <person name="Kim D.-U."/>
        </authorList>
    </citation>
    <scope>NUCLEOTIDE SEQUENCE [LARGE SCALE GENOMIC DNA]</scope>
    <source>
        <strain evidence="2 3">KACC14197</strain>
    </source>
</reference>
<dbReference type="Proteomes" id="UP001469365">
    <property type="component" value="Unassembled WGS sequence"/>
</dbReference>
<dbReference type="RefSeq" id="WP_341414687.1">
    <property type="nucleotide sequence ID" value="NZ_JBBPCC010000003.1"/>
</dbReference>
<dbReference type="PANTHER" id="PTHR12110:SF53">
    <property type="entry name" value="BLR5974 PROTEIN"/>
    <property type="match status" value="1"/>
</dbReference>
<dbReference type="SUPFAM" id="SSF51658">
    <property type="entry name" value="Xylose isomerase-like"/>
    <property type="match status" value="1"/>
</dbReference>
<dbReference type="Gene3D" id="3.20.20.150">
    <property type="entry name" value="Divalent-metal-dependent TIM barrel enzymes"/>
    <property type="match status" value="1"/>
</dbReference>
<comment type="caution">
    <text evidence="2">The sequence shown here is derived from an EMBL/GenBank/DDBJ whole genome shotgun (WGS) entry which is preliminary data.</text>
</comment>
<dbReference type="InterPro" id="IPR050312">
    <property type="entry name" value="IolE/XylAMocC-like"/>
</dbReference>
<evidence type="ECO:0000259" key="1">
    <source>
        <dbReference type="Pfam" id="PF01261"/>
    </source>
</evidence>
<dbReference type="PANTHER" id="PTHR12110">
    <property type="entry name" value="HYDROXYPYRUVATE ISOMERASE"/>
    <property type="match status" value="1"/>
</dbReference>